<keyword evidence="2" id="KW-0472">Membrane</keyword>
<comment type="caution">
    <text evidence="3">The sequence shown here is derived from an EMBL/GenBank/DDBJ whole genome shotgun (WGS) entry which is preliminary data.</text>
</comment>
<accession>A0A848DQV2</accession>
<dbReference type="Proteomes" id="UP000586918">
    <property type="component" value="Unassembled WGS sequence"/>
</dbReference>
<name>A0A848DQV2_9PSEU</name>
<organism evidence="3 4">
    <name type="scientific">Pseudonocardia bannensis</name>
    <dbReference type="NCBI Taxonomy" id="630973"/>
    <lineage>
        <taxon>Bacteria</taxon>
        <taxon>Bacillati</taxon>
        <taxon>Actinomycetota</taxon>
        <taxon>Actinomycetes</taxon>
        <taxon>Pseudonocardiales</taxon>
        <taxon>Pseudonocardiaceae</taxon>
        <taxon>Pseudonocardia</taxon>
    </lineage>
</organism>
<reference evidence="3 4" key="1">
    <citation type="submission" date="2020-04" db="EMBL/GenBank/DDBJ databases">
        <authorList>
            <person name="Klaysubun C."/>
            <person name="Duangmal K."/>
            <person name="Lipun K."/>
        </authorList>
    </citation>
    <scope>NUCLEOTIDE SEQUENCE [LARGE SCALE GENOMIC DNA]</scope>
    <source>
        <strain evidence="3 4">DSM 45300</strain>
    </source>
</reference>
<feature type="region of interest" description="Disordered" evidence="1">
    <location>
        <begin position="19"/>
        <end position="40"/>
    </location>
</feature>
<keyword evidence="4" id="KW-1185">Reference proteome</keyword>
<sequence>MRGLPRLHRRLRTLDGALGRRPHRFAGGPPPPRPPRYGPAKVAHEWREWGKAAVAWVIAAGVMVVMSWVAGAGIPAPLDWSGDPLWSWAARIGGIVGIWLVTWPVWTTLAPPRAPEADRVRA</sequence>
<feature type="transmembrane region" description="Helical" evidence="2">
    <location>
        <begin position="53"/>
        <end position="74"/>
    </location>
</feature>
<proteinExistence type="predicted"/>
<feature type="compositionally biased region" description="Pro residues" evidence="1">
    <location>
        <begin position="28"/>
        <end position="37"/>
    </location>
</feature>
<dbReference type="RefSeq" id="WP_169415568.1">
    <property type="nucleotide sequence ID" value="NZ_JAAXKZ010000139.1"/>
</dbReference>
<keyword evidence="2" id="KW-1133">Transmembrane helix</keyword>
<protein>
    <submittedName>
        <fullName evidence="3">Uncharacterized protein</fullName>
    </submittedName>
</protein>
<evidence type="ECO:0000313" key="4">
    <source>
        <dbReference type="Proteomes" id="UP000586918"/>
    </source>
</evidence>
<gene>
    <name evidence="3" type="ORF">HF519_25645</name>
</gene>
<evidence type="ECO:0000313" key="3">
    <source>
        <dbReference type="EMBL" id="NMH94893.1"/>
    </source>
</evidence>
<dbReference type="EMBL" id="JAAXKZ010000139">
    <property type="protein sequence ID" value="NMH94893.1"/>
    <property type="molecule type" value="Genomic_DNA"/>
</dbReference>
<feature type="transmembrane region" description="Helical" evidence="2">
    <location>
        <begin position="86"/>
        <end position="106"/>
    </location>
</feature>
<dbReference type="AlphaFoldDB" id="A0A848DQV2"/>
<evidence type="ECO:0000256" key="2">
    <source>
        <dbReference type="SAM" id="Phobius"/>
    </source>
</evidence>
<evidence type="ECO:0000256" key="1">
    <source>
        <dbReference type="SAM" id="MobiDB-lite"/>
    </source>
</evidence>
<keyword evidence="2" id="KW-0812">Transmembrane</keyword>